<dbReference type="AlphaFoldDB" id="A0A409WB08"/>
<gene>
    <name evidence="3" type="ORF">CVT24_010580</name>
</gene>
<evidence type="ECO:0000259" key="2">
    <source>
        <dbReference type="Pfam" id="PF20515"/>
    </source>
</evidence>
<evidence type="ECO:0000313" key="3">
    <source>
        <dbReference type="EMBL" id="PPQ75660.1"/>
    </source>
</evidence>
<protein>
    <recommendedName>
        <fullName evidence="2">Tet-like 2OG-Fe(II) oxygenase domain-containing protein</fullName>
    </recommendedName>
</protein>
<dbReference type="OrthoDB" id="3132747at2759"/>
<organism evidence="3 4">
    <name type="scientific">Panaeolus cyanescens</name>
    <dbReference type="NCBI Taxonomy" id="181874"/>
    <lineage>
        <taxon>Eukaryota</taxon>
        <taxon>Fungi</taxon>
        <taxon>Dikarya</taxon>
        <taxon>Basidiomycota</taxon>
        <taxon>Agaricomycotina</taxon>
        <taxon>Agaricomycetes</taxon>
        <taxon>Agaricomycetidae</taxon>
        <taxon>Agaricales</taxon>
        <taxon>Agaricineae</taxon>
        <taxon>Galeropsidaceae</taxon>
        <taxon>Panaeolus</taxon>
    </lineage>
</organism>
<evidence type="ECO:0000313" key="4">
    <source>
        <dbReference type="Proteomes" id="UP000284842"/>
    </source>
</evidence>
<name>A0A409WB08_9AGAR</name>
<comment type="caution">
    <text evidence="3">The sequence shown here is derived from an EMBL/GenBank/DDBJ whole genome shotgun (WGS) entry which is preliminary data.</text>
</comment>
<dbReference type="EMBL" id="NHTK01005651">
    <property type="protein sequence ID" value="PPQ75660.1"/>
    <property type="molecule type" value="Genomic_DNA"/>
</dbReference>
<reference evidence="3 4" key="1">
    <citation type="journal article" date="2018" name="Evol. Lett.">
        <title>Horizontal gene cluster transfer increased hallucinogenic mushroom diversity.</title>
        <authorList>
            <person name="Reynolds H.T."/>
            <person name="Vijayakumar V."/>
            <person name="Gluck-Thaler E."/>
            <person name="Korotkin H.B."/>
            <person name="Matheny P.B."/>
            <person name="Slot J.C."/>
        </authorList>
    </citation>
    <scope>NUCLEOTIDE SEQUENCE [LARGE SCALE GENOMIC DNA]</scope>
    <source>
        <strain evidence="3 4">2629</strain>
    </source>
</reference>
<feature type="domain" description="Tet-like 2OG-Fe(II) oxygenase" evidence="2">
    <location>
        <begin position="203"/>
        <end position="397"/>
    </location>
</feature>
<sequence>MPPYNKKHNKKRDKSHQHKIYSTRADSEVPALPNPHHPAPQSSEEGKVKRASAARFRSHERNMRRDAKREREAREEELRQQKEIEDRLAQEAAIKEQEEEIARRVQELYLKELAVLGSMFYEPNTKVHRHTLVKKEEYRDTVVGLERSRGQPLDALDPRFKALDTNNVDKMSERQRNACEAAIDIMSEWTECVGVVTNNGSQKHPINKKEFMLETAPKRLGSMYGMGYHPATEPGGIVKVAAYSPLSGKREQYKKLIPYLPRVASTFRLAMLSLRPAAFSHMADVSYEDSLPNFSDPELGTDTLEPGYANSLTITKNDFANFSHLDNDLLPYAYGWWWPARLTPSGYKVSWKDNDQIRGGAFLLGDFGVAIDFERCNNCLVEINWRGKKDLHCTMQSQSRQCFTRFGTSVQITERGAEAVARHWAMPEQKQEKSARGYYGNLNRKLKSNK</sequence>
<dbReference type="InterPro" id="IPR046798">
    <property type="entry name" value="2OG-FeII_Oxy_6"/>
</dbReference>
<accession>A0A409WB08</accession>
<proteinExistence type="predicted"/>
<feature type="compositionally biased region" description="Basic and acidic residues" evidence="1">
    <location>
        <begin position="57"/>
        <end position="79"/>
    </location>
</feature>
<feature type="region of interest" description="Disordered" evidence="1">
    <location>
        <begin position="1"/>
        <end position="79"/>
    </location>
</feature>
<evidence type="ECO:0000256" key="1">
    <source>
        <dbReference type="SAM" id="MobiDB-lite"/>
    </source>
</evidence>
<keyword evidence="4" id="KW-1185">Reference proteome</keyword>
<dbReference type="Pfam" id="PF20515">
    <property type="entry name" value="2OG-FeII_Oxy_6"/>
    <property type="match status" value="1"/>
</dbReference>
<dbReference type="Proteomes" id="UP000284842">
    <property type="component" value="Unassembled WGS sequence"/>
</dbReference>
<feature type="compositionally biased region" description="Basic residues" evidence="1">
    <location>
        <begin position="1"/>
        <end position="21"/>
    </location>
</feature>
<dbReference type="InParanoid" id="A0A409WB08"/>